<comment type="caution">
    <text evidence="2">The sequence shown here is derived from an EMBL/GenBank/DDBJ whole genome shotgun (WGS) entry which is preliminary data.</text>
</comment>
<evidence type="ECO:0000256" key="1">
    <source>
        <dbReference type="SAM" id="MobiDB-lite"/>
    </source>
</evidence>
<dbReference type="Proteomes" id="UP000765509">
    <property type="component" value="Unassembled WGS sequence"/>
</dbReference>
<organism evidence="2 3">
    <name type="scientific">Austropuccinia psidii MF-1</name>
    <dbReference type="NCBI Taxonomy" id="1389203"/>
    <lineage>
        <taxon>Eukaryota</taxon>
        <taxon>Fungi</taxon>
        <taxon>Dikarya</taxon>
        <taxon>Basidiomycota</taxon>
        <taxon>Pucciniomycotina</taxon>
        <taxon>Pucciniomycetes</taxon>
        <taxon>Pucciniales</taxon>
        <taxon>Sphaerophragmiaceae</taxon>
        <taxon>Austropuccinia</taxon>
    </lineage>
</organism>
<feature type="region of interest" description="Disordered" evidence="1">
    <location>
        <begin position="118"/>
        <end position="160"/>
    </location>
</feature>
<evidence type="ECO:0000313" key="3">
    <source>
        <dbReference type="Proteomes" id="UP000765509"/>
    </source>
</evidence>
<protein>
    <submittedName>
        <fullName evidence="2">Uncharacterized protein</fullName>
    </submittedName>
</protein>
<proteinExistence type="predicted"/>
<sequence length="160" mass="17073">MFKKLGIEADQLEGLLAQAACHAPATLDQLVTTAILAKGEEKPNSTFVGQVILNASMKDNENTRQLSPFVYCVADPPTNPIHSHRDHRTLGVSRPISADAPTILSTKLGLPASTVANPGIGKRTAQTPIHAKSGKGHWKSSHLWPRAPGTNVKGFPRSNS</sequence>
<dbReference type="AlphaFoldDB" id="A0A9Q3HWY7"/>
<evidence type="ECO:0000313" key="2">
    <source>
        <dbReference type="EMBL" id="MBW0518019.1"/>
    </source>
</evidence>
<gene>
    <name evidence="2" type="ORF">O181_057734</name>
</gene>
<reference evidence="2" key="1">
    <citation type="submission" date="2021-03" db="EMBL/GenBank/DDBJ databases">
        <title>Draft genome sequence of rust myrtle Austropuccinia psidii MF-1, a brazilian biotype.</title>
        <authorList>
            <person name="Quecine M.C."/>
            <person name="Pachon D.M.R."/>
            <person name="Bonatelli M.L."/>
            <person name="Correr F.H."/>
            <person name="Franceschini L.M."/>
            <person name="Leite T.F."/>
            <person name="Margarido G.R.A."/>
            <person name="Almeida C.A."/>
            <person name="Ferrarezi J.A."/>
            <person name="Labate C.A."/>
        </authorList>
    </citation>
    <scope>NUCLEOTIDE SEQUENCE</scope>
    <source>
        <strain evidence="2">MF-1</strain>
    </source>
</reference>
<dbReference type="EMBL" id="AVOT02026337">
    <property type="protein sequence ID" value="MBW0518019.1"/>
    <property type="molecule type" value="Genomic_DNA"/>
</dbReference>
<name>A0A9Q3HWY7_9BASI</name>
<keyword evidence="3" id="KW-1185">Reference proteome</keyword>
<accession>A0A9Q3HWY7</accession>